<organism evidence="1 2">
    <name type="scientific">Amanita muscaria (strain Koide BX008)</name>
    <dbReference type="NCBI Taxonomy" id="946122"/>
    <lineage>
        <taxon>Eukaryota</taxon>
        <taxon>Fungi</taxon>
        <taxon>Dikarya</taxon>
        <taxon>Basidiomycota</taxon>
        <taxon>Agaricomycotina</taxon>
        <taxon>Agaricomycetes</taxon>
        <taxon>Agaricomycetidae</taxon>
        <taxon>Agaricales</taxon>
        <taxon>Pluteineae</taxon>
        <taxon>Amanitaceae</taxon>
        <taxon>Amanita</taxon>
    </lineage>
</organism>
<evidence type="ECO:0000313" key="2">
    <source>
        <dbReference type="Proteomes" id="UP000054549"/>
    </source>
</evidence>
<dbReference type="AlphaFoldDB" id="A0A0C2WXF1"/>
<sequence length="155" mass="17187">MSPLSVFGRLGSGGKTTLWNMEFNIISICSHDIPAAGRLVHGLVHTFPKLQLQTQVQPITLTLHWIELTNAPDLGGKQERYLVLRRHSSSLWRMWMSSSMTASCHASATQRTNTTPCFRMYGQFSITTTSPSSLTVGCTRTRANPFHSNSSFSSP</sequence>
<dbReference type="EMBL" id="KN818236">
    <property type="protein sequence ID" value="KIL66477.1"/>
    <property type="molecule type" value="Genomic_DNA"/>
</dbReference>
<dbReference type="Proteomes" id="UP000054549">
    <property type="component" value="Unassembled WGS sequence"/>
</dbReference>
<evidence type="ECO:0000313" key="1">
    <source>
        <dbReference type="EMBL" id="KIL66477.1"/>
    </source>
</evidence>
<gene>
    <name evidence="1" type="ORF">M378DRAFT_391428</name>
</gene>
<name>A0A0C2WXF1_AMAMK</name>
<keyword evidence="2" id="KW-1185">Reference proteome</keyword>
<dbReference type="HOGENOM" id="CLU_1695031_0_0_1"/>
<accession>A0A0C2WXF1</accession>
<reference evidence="1 2" key="1">
    <citation type="submission" date="2014-04" db="EMBL/GenBank/DDBJ databases">
        <title>Evolutionary Origins and Diversification of the Mycorrhizal Mutualists.</title>
        <authorList>
            <consortium name="DOE Joint Genome Institute"/>
            <consortium name="Mycorrhizal Genomics Consortium"/>
            <person name="Kohler A."/>
            <person name="Kuo A."/>
            <person name="Nagy L.G."/>
            <person name="Floudas D."/>
            <person name="Copeland A."/>
            <person name="Barry K.W."/>
            <person name="Cichocki N."/>
            <person name="Veneault-Fourrey C."/>
            <person name="LaButti K."/>
            <person name="Lindquist E.A."/>
            <person name="Lipzen A."/>
            <person name="Lundell T."/>
            <person name="Morin E."/>
            <person name="Murat C."/>
            <person name="Riley R."/>
            <person name="Ohm R."/>
            <person name="Sun H."/>
            <person name="Tunlid A."/>
            <person name="Henrissat B."/>
            <person name="Grigoriev I.V."/>
            <person name="Hibbett D.S."/>
            <person name="Martin F."/>
        </authorList>
    </citation>
    <scope>NUCLEOTIDE SEQUENCE [LARGE SCALE GENOMIC DNA]</scope>
    <source>
        <strain evidence="1 2">Koide BX008</strain>
    </source>
</reference>
<protein>
    <submittedName>
        <fullName evidence="1">Uncharacterized protein</fullName>
    </submittedName>
</protein>
<proteinExistence type="predicted"/>
<dbReference type="InParanoid" id="A0A0C2WXF1"/>